<evidence type="ECO:0000256" key="1">
    <source>
        <dbReference type="SAM" id="Phobius"/>
    </source>
</evidence>
<feature type="transmembrane region" description="Helical" evidence="1">
    <location>
        <begin position="132"/>
        <end position="150"/>
    </location>
</feature>
<keyword evidence="1" id="KW-1133">Transmembrane helix</keyword>
<dbReference type="EMBL" id="AEEH01000013">
    <property type="protein sequence ID" value="EFM26247.1"/>
    <property type="molecule type" value="Genomic_DNA"/>
</dbReference>
<dbReference type="InterPro" id="IPR052710">
    <property type="entry name" value="CAAX_protease"/>
</dbReference>
<dbReference type="RefSeq" id="WP_008900970.1">
    <property type="nucleotide sequence ID" value="NZ_GL397071.1"/>
</dbReference>
<evidence type="ECO:0000259" key="2">
    <source>
        <dbReference type="Pfam" id="PF02517"/>
    </source>
</evidence>
<feature type="transmembrane region" description="Helical" evidence="1">
    <location>
        <begin position="209"/>
        <end position="228"/>
    </location>
</feature>
<name>E0NIZ5_9FIRM</name>
<comment type="caution">
    <text evidence="3">The sequence shown here is derived from an EMBL/GenBank/DDBJ whole genome shotgun (WGS) entry which is preliminary data.</text>
</comment>
<reference evidence="3 4" key="1">
    <citation type="submission" date="2010-07" db="EMBL/GenBank/DDBJ databases">
        <authorList>
            <person name="Muzny D."/>
            <person name="Qin X."/>
            <person name="Deng J."/>
            <person name="Jiang H."/>
            <person name="Liu Y."/>
            <person name="Qu J."/>
            <person name="Song X.-Z."/>
            <person name="Zhang L."/>
            <person name="Thornton R."/>
            <person name="Coyle M."/>
            <person name="Francisco L."/>
            <person name="Jackson L."/>
            <person name="Javaid M."/>
            <person name="Korchina V."/>
            <person name="Kovar C."/>
            <person name="Mata R."/>
            <person name="Mathew T."/>
            <person name="Ngo R."/>
            <person name="Nguyen L."/>
            <person name="Nguyen N."/>
            <person name="Okwuonu G."/>
            <person name="Ongeri F."/>
            <person name="Pham C."/>
            <person name="Simmons D."/>
            <person name="Wilczek-Boney K."/>
            <person name="Hale W."/>
            <person name="Jakkamsetti A."/>
            <person name="Pham P."/>
            <person name="Ruth R."/>
            <person name="San Lucas F."/>
            <person name="Warren J."/>
            <person name="Zhang J."/>
            <person name="Zhao Z."/>
            <person name="Zhou C."/>
            <person name="Zhu D."/>
            <person name="Lee S."/>
            <person name="Bess C."/>
            <person name="Blankenburg K."/>
            <person name="Forbes L."/>
            <person name="Fu Q."/>
            <person name="Gubbala S."/>
            <person name="Hirani K."/>
            <person name="Jayaseelan J.C."/>
            <person name="Lara F."/>
            <person name="Munidasa M."/>
            <person name="Palculict T."/>
            <person name="Patil S."/>
            <person name="Pu L.-L."/>
            <person name="Saada N."/>
            <person name="Tang L."/>
            <person name="Weissenberger G."/>
            <person name="Zhu Y."/>
            <person name="Hemphill L."/>
            <person name="Shang Y."/>
            <person name="Youmans B."/>
            <person name="Ayvaz T."/>
            <person name="Ross M."/>
            <person name="Santibanez J."/>
            <person name="Aqrawi P."/>
            <person name="Gross S."/>
            <person name="Joshi V."/>
            <person name="Fowler G."/>
            <person name="Nazareth L."/>
            <person name="Reid J."/>
            <person name="Worley K."/>
            <person name="Petrosino J."/>
            <person name="Highlander S."/>
            <person name="Gibbs R."/>
        </authorList>
    </citation>
    <scope>NUCLEOTIDE SEQUENCE [LARGE SCALE GENOMIC DNA]</scope>
    <source>
        <strain evidence="3 4">ATCC BAA-1640</strain>
    </source>
</reference>
<dbReference type="eggNOG" id="COG1266">
    <property type="taxonomic scope" value="Bacteria"/>
</dbReference>
<feature type="transmembrane region" description="Helical" evidence="1">
    <location>
        <begin position="35"/>
        <end position="53"/>
    </location>
</feature>
<feature type="transmembrane region" description="Helical" evidence="1">
    <location>
        <begin position="74"/>
        <end position="92"/>
    </location>
</feature>
<dbReference type="PANTHER" id="PTHR36435:SF1">
    <property type="entry name" value="CAAX AMINO TERMINAL PROTEASE FAMILY PROTEIN"/>
    <property type="match status" value="1"/>
</dbReference>
<gene>
    <name evidence="3" type="ORF">HMPREF9225_0134</name>
</gene>
<evidence type="ECO:0000313" key="3">
    <source>
        <dbReference type="EMBL" id="EFM26247.1"/>
    </source>
</evidence>
<keyword evidence="1" id="KW-0812">Transmembrane</keyword>
<feature type="transmembrane region" description="Helical" evidence="1">
    <location>
        <begin position="10"/>
        <end position="29"/>
    </location>
</feature>
<evidence type="ECO:0000313" key="4">
    <source>
        <dbReference type="Proteomes" id="UP000003280"/>
    </source>
</evidence>
<feature type="domain" description="CAAX prenyl protease 2/Lysostaphin resistance protein A-like" evidence="2">
    <location>
        <begin position="102"/>
        <end position="198"/>
    </location>
</feature>
<dbReference type="GO" id="GO:0006508">
    <property type="term" value="P:proteolysis"/>
    <property type="evidence" value="ECO:0007669"/>
    <property type="project" value="UniProtKB-KW"/>
</dbReference>
<dbReference type="GO" id="GO:0004175">
    <property type="term" value="F:endopeptidase activity"/>
    <property type="evidence" value="ECO:0007669"/>
    <property type="project" value="UniProtKB-ARBA"/>
</dbReference>
<organism evidence="3 4">
    <name type="scientific">Peptoniphilus duerdenii ATCC BAA-1640</name>
    <dbReference type="NCBI Taxonomy" id="862517"/>
    <lineage>
        <taxon>Bacteria</taxon>
        <taxon>Bacillati</taxon>
        <taxon>Bacillota</taxon>
        <taxon>Tissierellia</taxon>
        <taxon>Tissierellales</taxon>
        <taxon>Peptoniphilaceae</taxon>
        <taxon>Peptoniphilus</taxon>
    </lineage>
</organism>
<keyword evidence="1" id="KW-0472">Membrane</keyword>
<dbReference type="Pfam" id="PF02517">
    <property type="entry name" value="Rce1-like"/>
    <property type="match status" value="1"/>
</dbReference>
<feature type="transmembrane region" description="Helical" evidence="1">
    <location>
        <begin position="162"/>
        <end position="180"/>
    </location>
</feature>
<keyword evidence="4" id="KW-1185">Reference proteome</keyword>
<accession>E0NIZ5</accession>
<keyword evidence="3" id="KW-0378">Hydrolase</keyword>
<dbReference type="GO" id="GO:0080120">
    <property type="term" value="P:CAAX-box protein maturation"/>
    <property type="evidence" value="ECO:0007669"/>
    <property type="project" value="UniProtKB-ARBA"/>
</dbReference>
<feature type="transmembrane region" description="Helical" evidence="1">
    <location>
        <begin position="98"/>
        <end position="120"/>
    </location>
</feature>
<dbReference type="PANTHER" id="PTHR36435">
    <property type="entry name" value="SLR1288 PROTEIN"/>
    <property type="match status" value="1"/>
</dbReference>
<sequence>MYSLYKKNEVLFAVVWIIIYCAVSIPIRGKFGDESIFMLIALLLIAICITVFIHKNNLKEKYGLDKYPKNTKRYLFFIPVWILVTGNLWGGLKLSYSGLSQVLAVLSMLLIGYIEEVLFRGFLFKGMLPKDGIAKSIIIVAITFGLGHIINLFTGQTDLQTIAQVFFAIAWGFILTIIFYKSKSLLPCIFSHGLIDAFSKFGIENSIFQWVYIIATIFVAVIYCPYLLKLSMEKSNI</sequence>
<dbReference type="STRING" id="862517.HMPREF9225_0134"/>
<protein>
    <submittedName>
        <fullName evidence="3">CAAX amino terminal protease family protein</fullName>
    </submittedName>
</protein>
<proteinExistence type="predicted"/>
<keyword evidence="3" id="KW-0645">Protease</keyword>
<dbReference type="AlphaFoldDB" id="E0NIZ5"/>
<dbReference type="HOGENOM" id="CLU_093151_0_0_9"/>
<dbReference type="Proteomes" id="UP000003280">
    <property type="component" value="Unassembled WGS sequence"/>
</dbReference>
<dbReference type="InterPro" id="IPR003675">
    <property type="entry name" value="Rce1/LyrA-like_dom"/>
</dbReference>